<dbReference type="AlphaFoldDB" id="A0AAV1E364"/>
<dbReference type="InterPro" id="IPR011990">
    <property type="entry name" value="TPR-like_helical_dom_sf"/>
</dbReference>
<dbReference type="Proteomes" id="UP001161247">
    <property type="component" value="Chromosome 7"/>
</dbReference>
<accession>A0AAV1E364</accession>
<reference evidence="3" key="1">
    <citation type="submission" date="2023-03" db="EMBL/GenBank/DDBJ databases">
        <authorList>
            <person name="Julca I."/>
        </authorList>
    </citation>
    <scope>NUCLEOTIDE SEQUENCE</scope>
</reference>
<evidence type="ECO:0000313" key="3">
    <source>
        <dbReference type="EMBL" id="CAI9114551.1"/>
    </source>
</evidence>
<dbReference type="InterPro" id="IPR046960">
    <property type="entry name" value="PPR_At4g14850-like_plant"/>
</dbReference>
<dbReference type="Pfam" id="PF13041">
    <property type="entry name" value="PPR_2"/>
    <property type="match status" value="1"/>
</dbReference>
<proteinExistence type="predicted"/>
<feature type="compositionally biased region" description="Polar residues" evidence="2">
    <location>
        <begin position="72"/>
        <end position="84"/>
    </location>
</feature>
<dbReference type="InterPro" id="IPR002885">
    <property type="entry name" value="PPR_rpt"/>
</dbReference>
<feature type="compositionally biased region" description="Polar residues" evidence="2">
    <location>
        <begin position="93"/>
        <end position="102"/>
    </location>
</feature>
<keyword evidence="4" id="KW-1185">Reference proteome</keyword>
<dbReference type="Gene3D" id="1.25.40.10">
    <property type="entry name" value="Tetratricopeptide repeat domain"/>
    <property type="match status" value="1"/>
</dbReference>
<feature type="region of interest" description="Disordered" evidence="2">
    <location>
        <begin position="144"/>
        <end position="195"/>
    </location>
</feature>
<dbReference type="EMBL" id="OX459124">
    <property type="protein sequence ID" value="CAI9114551.1"/>
    <property type="molecule type" value="Genomic_DNA"/>
</dbReference>
<keyword evidence="1" id="KW-0677">Repeat</keyword>
<feature type="compositionally biased region" description="Polar residues" evidence="2">
    <location>
        <begin position="171"/>
        <end position="195"/>
    </location>
</feature>
<name>A0AAV1E364_OLDCO</name>
<evidence type="ECO:0000256" key="1">
    <source>
        <dbReference type="ARBA" id="ARBA00022737"/>
    </source>
</evidence>
<dbReference type="PANTHER" id="PTHR47926">
    <property type="entry name" value="PENTATRICOPEPTIDE REPEAT-CONTAINING PROTEIN"/>
    <property type="match status" value="1"/>
</dbReference>
<dbReference type="FunFam" id="1.25.40.10:FF:000031">
    <property type="entry name" value="Pentatricopeptide repeat-containing protein mitochondrial"/>
    <property type="match status" value="1"/>
</dbReference>
<dbReference type="GO" id="GO:0009451">
    <property type="term" value="P:RNA modification"/>
    <property type="evidence" value="ECO:0007669"/>
    <property type="project" value="InterPro"/>
</dbReference>
<dbReference type="Pfam" id="PF01535">
    <property type="entry name" value="PPR"/>
    <property type="match status" value="1"/>
</dbReference>
<dbReference type="PANTHER" id="PTHR47926:SF353">
    <property type="entry name" value="DYW DOMAIN-CONTAINING PROTEIN"/>
    <property type="match status" value="1"/>
</dbReference>
<organism evidence="3 4">
    <name type="scientific">Oldenlandia corymbosa var. corymbosa</name>
    <dbReference type="NCBI Taxonomy" id="529605"/>
    <lineage>
        <taxon>Eukaryota</taxon>
        <taxon>Viridiplantae</taxon>
        <taxon>Streptophyta</taxon>
        <taxon>Embryophyta</taxon>
        <taxon>Tracheophyta</taxon>
        <taxon>Spermatophyta</taxon>
        <taxon>Magnoliopsida</taxon>
        <taxon>eudicotyledons</taxon>
        <taxon>Gunneridae</taxon>
        <taxon>Pentapetalae</taxon>
        <taxon>asterids</taxon>
        <taxon>lamiids</taxon>
        <taxon>Gentianales</taxon>
        <taxon>Rubiaceae</taxon>
        <taxon>Rubioideae</taxon>
        <taxon>Spermacoceae</taxon>
        <taxon>Hedyotis-Oldenlandia complex</taxon>
        <taxon>Oldenlandia</taxon>
    </lineage>
</organism>
<evidence type="ECO:0000313" key="4">
    <source>
        <dbReference type="Proteomes" id="UP001161247"/>
    </source>
</evidence>
<dbReference type="GO" id="GO:0003723">
    <property type="term" value="F:RNA binding"/>
    <property type="evidence" value="ECO:0007669"/>
    <property type="project" value="InterPro"/>
</dbReference>
<evidence type="ECO:0000256" key="2">
    <source>
        <dbReference type="SAM" id="MobiDB-lite"/>
    </source>
</evidence>
<feature type="region of interest" description="Disordered" evidence="2">
    <location>
        <begin position="39"/>
        <end position="126"/>
    </location>
</feature>
<dbReference type="NCBIfam" id="TIGR00756">
    <property type="entry name" value="PPR"/>
    <property type="match status" value="1"/>
</dbReference>
<sequence length="557" mass="62746">MAPPLNLNSAAALHLRLRTSLGLLFPRFHSSATPGLVGGANYQTSYDHRNQINHGTNHPNNHPYPPPHTFPSHYNVNPNSTRQNYPPPPPQQHVVQTQSNQVGYRGGGGGFSQYQPGPHPHQVQNYPTHNQAATTQDQNQRFPGFGQNHGQLFRNFDQGQNLGQPGGPMSSFPQKVNQNQAYPPLHQNQNIPNYNSQTFQNQKVGEQQQQQQQQQQTSVVDLRGICEQGKVGDALKLMDEGVVADAHSFSLLFELCSKSKNYGDAKKIHDYFLRSSCRSDLLLNNKVLDMYVKCGSMTDARRVFDHMPDRNLDSWNLMISGYGFNGLGDDGLALYDQMRKLGLRPNGVTFLAVLDACASVDAIDEGFLHFESMKTEYRMEPGIEHYLGLLGLLAKCGHLAEAEEFVAKKLPFEPTTDFWEALMNYARMHGDIDLEDRAEELMISVDSSKMAMINNTIPTPPPKKQSAINMLEGRNKAPELRSTTLYKDDEKLRAAMKQQAYVPDTRYFLRSRRNWNSRLLSLFVKWSHVSSTWFGGGEFPVSDAGKWQLSWLGHYPV</sequence>
<gene>
    <name evidence="3" type="ORF">OLC1_LOCUS21269</name>
</gene>
<protein>
    <submittedName>
        <fullName evidence="3">OLC1v1015303C1</fullName>
    </submittedName>
</protein>